<dbReference type="Proteomes" id="UP001149074">
    <property type="component" value="Unassembled WGS sequence"/>
</dbReference>
<dbReference type="EMBL" id="JAPQKI010000003">
    <property type="protein sequence ID" value="KAJ5109926.1"/>
    <property type="molecule type" value="Genomic_DNA"/>
</dbReference>
<dbReference type="RefSeq" id="XP_056478037.1">
    <property type="nucleotide sequence ID" value="XM_056615065.1"/>
</dbReference>
<evidence type="ECO:0000313" key="3">
    <source>
        <dbReference type="Proteomes" id="UP001149074"/>
    </source>
</evidence>
<evidence type="ECO:0000313" key="2">
    <source>
        <dbReference type="EMBL" id="KAJ5109926.1"/>
    </source>
</evidence>
<feature type="region of interest" description="Disordered" evidence="1">
    <location>
        <begin position="1"/>
        <end position="129"/>
    </location>
</feature>
<reference evidence="2" key="1">
    <citation type="submission" date="2022-11" db="EMBL/GenBank/DDBJ databases">
        <authorList>
            <person name="Petersen C."/>
        </authorList>
    </citation>
    <scope>NUCLEOTIDE SEQUENCE</scope>
    <source>
        <strain evidence="2">IBT 30761</strain>
    </source>
</reference>
<comment type="caution">
    <text evidence="2">The sequence shown here is derived from an EMBL/GenBank/DDBJ whole genome shotgun (WGS) entry which is preliminary data.</text>
</comment>
<feature type="compositionally biased region" description="Basic and acidic residues" evidence="1">
    <location>
        <begin position="26"/>
        <end position="35"/>
    </location>
</feature>
<feature type="compositionally biased region" description="Polar residues" evidence="1">
    <location>
        <begin position="41"/>
        <end position="52"/>
    </location>
</feature>
<dbReference type="GeneID" id="81354044"/>
<sequence length="406" mass="45124">MSGTDPPPSPPPAPYNITPAGRARYTKQEGTKEIEILPSSAHYQTSQTSRRSNYPPHTHHDMSPSNLNPSKSNPQSRREAGNSESSNSSKDASSVLSISTSTSLSTSATRTTTSVPPSSSSSHISPESIELGIDPATLLHARTIENPSLQQLRNCIEEVKDQFGSPTPPASQYILATQISENLFKELEQEPDLFKGVRATILHRKRQVFYKVMVGVQHEVLNGTFTLWLNMALMEMHLSVFSQDYWFQQAARVEGRVVSKEPDVSFVPGNRFAKGASAVWPSLVLEVGVSESILQLRADAHWWYSNSDGQTKLVILIHTTDNAGKWHADVEIWSEVENTQPRMDTRGRPDKVLNRTQHACLENGVVCGAPLKLEFKTFMRRPPQNEYEKDVELTSEAIKEICGKMG</sequence>
<feature type="compositionally biased region" description="Low complexity" evidence="1">
    <location>
        <begin position="63"/>
        <end position="75"/>
    </location>
</feature>
<feature type="compositionally biased region" description="Low complexity" evidence="1">
    <location>
        <begin position="83"/>
        <end position="125"/>
    </location>
</feature>
<evidence type="ECO:0000256" key="1">
    <source>
        <dbReference type="SAM" id="MobiDB-lite"/>
    </source>
</evidence>
<feature type="compositionally biased region" description="Pro residues" evidence="1">
    <location>
        <begin position="1"/>
        <end position="14"/>
    </location>
</feature>
<accession>A0A9W9G0T5</accession>
<dbReference type="OrthoDB" id="76567at2759"/>
<proteinExistence type="predicted"/>
<gene>
    <name evidence="2" type="ORF">N7532_002571</name>
</gene>
<protein>
    <submittedName>
        <fullName evidence="2">Uncharacterized protein</fullName>
    </submittedName>
</protein>
<reference evidence="2" key="2">
    <citation type="journal article" date="2023" name="IMA Fungus">
        <title>Comparative genomic study of the Penicillium genus elucidates a diverse pangenome and 15 lateral gene transfer events.</title>
        <authorList>
            <person name="Petersen C."/>
            <person name="Sorensen T."/>
            <person name="Nielsen M.R."/>
            <person name="Sondergaard T.E."/>
            <person name="Sorensen J.L."/>
            <person name="Fitzpatrick D.A."/>
            <person name="Frisvad J.C."/>
            <person name="Nielsen K.L."/>
        </authorList>
    </citation>
    <scope>NUCLEOTIDE SEQUENCE</scope>
    <source>
        <strain evidence="2">IBT 30761</strain>
    </source>
</reference>
<dbReference type="AlphaFoldDB" id="A0A9W9G0T5"/>
<keyword evidence="3" id="KW-1185">Reference proteome</keyword>
<name>A0A9W9G0T5_9EURO</name>
<organism evidence="2 3">
    <name type="scientific">Penicillium argentinense</name>
    <dbReference type="NCBI Taxonomy" id="1131581"/>
    <lineage>
        <taxon>Eukaryota</taxon>
        <taxon>Fungi</taxon>
        <taxon>Dikarya</taxon>
        <taxon>Ascomycota</taxon>
        <taxon>Pezizomycotina</taxon>
        <taxon>Eurotiomycetes</taxon>
        <taxon>Eurotiomycetidae</taxon>
        <taxon>Eurotiales</taxon>
        <taxon>Aspergillaceae</taxon>
        <taxon>Penicillium</taxon>
    </lineage>
</organism>